<dbReference type="Gene3D" id="1.20.120.620">
    <property type="entry name" value="Backbone structure of the membrane domain of e. Coli histidine kinase receptor kdpd"/>
    <property type="match status" value="1"/>
</dbReference>
<evidence type="ECO:0000256" key="12">
    <source>
        <dbReference type="ARBA" id="ARBA00023136"/>
    </source>
</evidence>
<evidence type="ECO:0000256" key="7">
    <source>
        <dbReference type="ARBA" id="ARBA00022741"/>
    </source>
</evidence>
<feature type="transmembrane region" description="Helical" evidence="13">
    <location>
        <begin position="47"/>
        <end position="65"/>
    </location>
</feature>
<keyword evidence="5 15" id="KW-0808">Transferase</keyword>
<dbReference type="Pfam" id="PF02518">
    <property type="entry name" value="HATPase_c"/>
    <property type="match status" value="1"/>
</dbReference>
<feature type="domain" description="Histidine kinase" evidence="14">
    <location>
        <begin position="153"/>
        <end position="345"/>
    </location>
</feature>
<keyword evidence="4" id="KW-0597">Phosphoprotein</keyword>
<keyword evidence="6 13" id="KW-0812">Transmembrane</keyword>
<dbReference type="Gene3D" id="3.30.565.10">
    <property type="entry name" value="Histidine kinase-like ATPase, C-terminal domain"/>
    <property type="match status" value="1"/>
</dbReference>
<evidence type="ECO:0000259" key="14">
    <source>
        <dbReference type="PROSITE" id="PS50109"/>
    </source>
</evidence>
<evidence type="ECO:0000256" key="2">
    <source>
        <dbReference type="ARBA" id="ARBA00004141"/>
    </source>
</evidence>
<sequence length="351" mass="38204">MRLSKATESIQRLPVLQRRPAARYAIATVLSVLALACRLALGDALPPGYPFVAFFPVVIITTFLFGRATGLYAASLCGLFAWYFLIDPPGLFSIDGGGLLAIAFYIVIVALDIALIHWLQTTNERVREARERGRVLAEESARLAQRSELLFQELQHRVGNNLQMVAAVLSLQLRSLEEPKARRAISDAVARVQVIGSIQRRLYRNNGELVPLDDFIREVSEQQMRSSGRPGIGCNIKAGSGLILAPDGAVPMALILAEALANAIEHGFPSDGTGEIQVVLEIRNETVALEVHDDGSGLPEAFDFEQADSLGLRISRVLSRQLGANFALQNKSQGAMMRLEVPAKRLSPSVA</sequence>
<evidence type="ECO:0000256" key="13">
    <source>
        <dbReference type="SAM" id="Phobius"/>
    </source>
</evidence>
<evidence type="ECO:0000256" key="9">
    <source>
        <dbReference type="ARBA" id="ARBA00022840"/>
    </source>
</evidence>
<dbReference type="PANTHER" id="PTHR41523">
    <property type="entry name" value="TWO-COMPONENT SYSTEM SENSOR PROTEIN"/>
    <property type="match status" value="1"/>
</dbReference>
<proteinExistence type="predicted"/>
<dbReference type="GO" id="GO:0004673">
    <property type="term" value="F:protein histidine kinase activity"/>
    <property type="evidence" value="ECO:0007669"/>
    <property type="project" value="UniProtKB-EC"/>
</dbReference>
<keyword evidence="12 13" id="KW-0472">Membrane</keyword>
<keyword evidence="10 13" id="KW-1133">Transmembrane helix</keyword>
<dbReference type="InterPro" id="IPR036890">
    <property type="entry name" value="HATPase_C_sf"/>
</dbReference>
<dbReference type="Pfam" id="PF13493">
    <property type="entry name" value="DUF4118"/>
    <property type="match status" value="1"/>
</dbReference>
<keyword evidence="16" id="KW-1185">Reference proteome</keyword>
<evidence type="ECO:0000313" key="15">
    <source>
        <dbReference type="EMBL" id="MEW9853772.1"/>
    </source>
</evidence>
<accession>A0ABV3R6Q5</accession>
<keyword evidence="8 15" id="KW-0418">Kinase</keyword>
<evidence type="ECO:0000256" key="6">
    <source>
        <dbReference type="ARBA" id="ARBA00022692"/>
    </source>
</evidence>
<reference evidence="15 16" key="1">
    <citation type="submission" date="2024-06" db="EMBL/GenBank/DDBJ databases">
        <title>Novosphingobium rhizovicinus M1R2S20.</title>
        <authorList>
            <person name="Sun J.-Q."/>
        </authorList>
    </citation>
    <scope>NUCLEOTIDE SEQUENCE [LARGE SCALE GENOMIC DNA]</scope>
    <source>
        <strain evidence="15 16">M1R2S20</strain>
    </source>
</reference>
<dbReference type="InterPro" id="IPR025201">
    <property type="entry name" value="KdpD_TM"/>
</dbReference>
<gene>
    <name evidence="15" type="ORF">ABUH87_01005</name>
</gene>
<dbReference type="RefSeq" id="WP_367768052.1">
    <property type="nucleotide sequence ID" value="NZ_JBFNXR010000013.1"/>
</dbReference>
<dbReference type="InterPro" id="IPR038318">
    <property type="entry name" value="KdpD_sf"/>
</dbReference>
<feature type="transmembrane region" description="Helical" evidence="13">
    <location>
        <begin position="98"/>
        <end position="119"/>
    </location>
</feature>
<organism evidence="15 16">
    <name type="scientific">Novosphingobium rhizovicinum</name>
    <dbReference type="NCBI Taxonomy" id="3228928"/>
    <lineage>
        <taxon>Bacteria</taxon>
        <taxon>Pseudomonadati</taxon>
        <taxon>Pseudomonadota</taxon>
        <taxon>Alphaproteobacteria</taxon>
        <taxon>Sphingomonadales</taxon>
        <taxon>Sphingomonadaceae</taxon>
        <taxon>Novosphingobium</taxon>
    </lineage>
</organism>
<dbReference type="Proteomes" id="UP001556118">
    <property type="component" value="Unassembled WGS sequence"/>
</dbReference>
<evidence type="ECO:0000256" key="1">
    <source>
        <dbReference type="ARBA" id="ARBA00000085"/>
    </source>
</evidence>
<name>A0ABV3R6Q5_9SPHN</name>
<evidence type="ECO:0000256" key="11">
    <source>
        <dbReference type="ARBA" id="ARBA00023012"/>
    </source>
</evidence>
<comment type="subcellular location">
    <subcellularLocation>
        <location evidence="2">Membrane</location>
        <topology evidence="2">Multi-pass membrane protein</topology>
    </subcellularLocation>
</comment>
<dbReference type="InterPro" id="IPR003594">
    <property type="entry name" value="HATPase_dom"/>
</dbReference>
<dbReference type="EC" id="2.7.13.3" evidence="3"/>
<evidence type="ECO:0000256" key="4">
    <source>
        <dbReference type="ARBA" id="ARBA00022553"/>
    </source>
</evidence>
<evidence type="ECO:0000256" key="10">
    <source>
        <dbReference type="ARBA" id="ARBA00022989"/>
    </source>
</evidence>
<feature type="transmembrane region" description="Helical" evidence="13">
    <location>
        <begin position="21"/>
        <end position="41"/>
    </location>
</feature>
<feature type="transmembrane region" description="Helical" evidence="13">
    <location>
        <begin position="70"/>
        <end position="86"/>
    </location>
</feature>
<dbReference type="EMBL" id="JBFNXR010000013">
    <property type="protein sequence ID" value="MEW9853772.1"/>
    <property type="molecule type" value="Genomic_DNA"/>
</dbReference>
<evidence type="ECO:0000256" key="8">
    <source>
        <dbReference type="ARBA" id="ARBA00022777"/>
    </source>
</evidence>
<dbReference type="InterPro" id="IPR005467">
    <property type="entry name" value="His_kinase_dom"/>
</dbReference>
<keyword evidence="9" id="KW-0067">ATP-binding</keyword>
<dbReference type="Pfam" id="PF07568">
    <property type="entry name" value="HisKA_2"/>
    <property type="match status" value="1"/>
</dbReference>
<keyword evidence="11" id="KW-0902">Two-component regulatory system</keyword>
<dbReference type="PROSITE" id="PS50109">
    <property type="entry name" value="HIS_KIN"/>
    <property type="match status" value="1"/>
</dbReference>
<protein>
    <recommendedName>
        <fullName evidence="3">histidine kinase</fullName>
        <ecNumber evidence="3">2.7.13.3</ecNumber>
    </recommendedName>
</protein>
<dbReference type="SMART" id="SM00387">
    <property type="entry name" value="HATPase_c"/>
    <property type="match status" value="1"/>
</dbReference>
<keyword evidence="7" id="KW-0547">Nucleotide-binding</keyword>
<dbReference type="SUPFAM" id="SSF55874">
    <property type="entry name" value="ATPase domain of HSP90 chaperone/DNA topoisomerase II/histidine kinase"/>
    <property type="match status" value="1"/>
</dbReference>
<comment type="catalytic activity">
    <reaction evidence="1">
        <text>ATP + protein L-histidine = ADP + protein N-phospho-L-histidine.</text>
        <dbReference type="EC" id="2.7.13.3"/>
    </reaction>
</comment>
<comment type="caution">
    <text evidence="15">The sequence shown here is derived from an EMBL/GenBank/DDBJ whole genome shotgun (WGS) entry which is preliminary data.</text>
</comment>
<evidence type="ECO:0000256" key="5">
    <source>
        <dbReference type="ARBA" id="ARBA00022679"/>
    </source>
</evidence>
<evidence type="ECO:0000313" key="16">
    <source>
        <dbReference type="Proteomes" id="UP001556118"/>
    </source>
</evidence>
<dbReference type="InterPro" id="IPR011495">
    <property type="entry name" value="Sig_transdc_His_kin_sub2_dim/P"/>
</dbReference>
<evidence type="ECO:0000256" key="3">
    <source>
        <dbReference type="ARBA" id="ARBA00012438"/>
    </source>
</evidence>
<dbReference type="PANTHER" id="PTHR41523:SF8">
    <property type="entry name" value="ETHYLENE RESPONSE SENSOR PROTEIN"/>
    <property type="match status" value="1"/>
</dbReference>